<comment type="caution">
    <text evidence="2">The sequence shown here is derived from an EMBL/GenBank/DDBJ whole genome shotgun (WGS) entry which is preliminary data.</text>
</comment>
<reference evidence="2" key="1">
    <citation type="submission" date="2019-11" db="EMBL/GenBank/DDBJ databases">
        <title>Microbial mats filling the niche in hypersaline microbial mats.</title>
        <authorList>
            <person name="Wong H.L."/>
            <person name="Macleod F.I."/>
            <person name="White R.A. III"/>
            <person name="Burns B.P."/>
        </authorList>
    </citation>
    <scope>NUCLEOTIDE SEQUENCE</scope>
    <source>
        <strain evidence="2">Bin_327</strain>
    </source>
</reference>
<dbReference type="Proteomes" id="UP000630660">
    <property type="component" value="Unassembled WGS sequence"/>
</dbReference>
<protein>
    <submittedName>
        <fullName evidence="2">Uncharacterized protein</fullName>
    </submittedName>
</protein>
<organism evidence="2 3">
    <name type="scientific">candidate division WOR-3 bacterium</name>
    <dbReference type="NCBI Taxonomy" id="2052148"/>
    <lineage>
        <taxon>Bacteria</taxon>
        <taxon>Bacteria division WOR-3</taxon>
    </lineage>
</organism>
<proteinExistence type="predicted"/>
<accession>A0A9D5KCD2</accession>
<sequence length="154" mass="17894">MKVNNEICSWKEANQALGRLGRIEERLNKLRQKADERIRGIEERLGEASAEFLSEAYNLKQGLERFFRENSEGMRSRSLPSGRIGLRNSTCLEIKRPETTLHRLRERGLGDCIRIRQEIDRQALRNLDAETLHNLGVKKVTREAFYITAANRKD</sequence>
<feature type="coiled-coil region" evidence="1">
    <location>
        <begin position="13"/>
        <end position="51"/>
    </location>
</feature>
<keyword evidence="1" id="KW-0175">Coiled coil</keyword>
<dbReference type="GO" id="GO:0042262">
    <property type="term" value="P:DNA protection"/>
    <property type="evidence" value="ECO:0007669"/>
    <property type="project" value="InterPro"/>
</dbReference>
<dbReference type="Pfam" id="PF07352">
    <property type="entry name" value="Phage_Mu_Gam"/>
    <property type="match status" value="1"/>
</dbReference>
<name>A0A9D5KCD2_UNCW3</name>
<evidence type="ECO:0000256" key="1">
    <source>
        <dbReference type="SAM" id="Coils"/>
    </source>
</evidence>
<dbReference type="EMBL" id="WJKJ01000342">
    <property type="protein sequence ID" value="MBD3365599.1"/>
    <property type="molecule type" value="Genomic_DNA"/>
</dbReference>
<gene>
    <name evidence="2" type="ORF">GF359_10340</name>
</gene>
<dbReference type="AlphaFoldDB" id="A0A9D5KCD2"/>
<dbReference type="Gene3D" id="1.20.5.170">
    <property type="match status" value="1"/>
</dbReference>
<dbReference type="InterPro" id="IPR009951">
    <property type="entry name" value="Host-nuc_inhib_Gam"/>
</dbReference>
<dbReference type="GO" id="GO:0003690">
    <property type="term" value="F:double-stranded DNA binding"/>
    <property type="evidence" value="ECO:0007669"/>
    <property type="project" value="InterPro"/>
</dbReference>
<evidence type="ECO:0000313" key="3">
    <source>
        <dbReference type="Proteomes" id="UP000630660"/>
    </source>
</evidence>
<dbReference type="SUPFAM" id="SSF161266">
    <property type="entry name" value="Gam-like"/>
    <property type="match status" value="1"/>
</dbReference>
<evidence type="ECO:0000313" key="2">
    <source>
        <dbReference type="EMBL" id="MBD3365599.1"/>
    </source>
</evidence>